<evidence type="ECO:0000256" key="5">
    <source>
        <dbReference type="ARBA" id="ARBA00023270"/>
    </source>
</evidence>
<dbReference type="GO" id="GO:0016052">
    <property type="term" value="P:carbohydrate catabolic process"/>
    <property type="evidence" value="ECO:0007669"/>
    <property type="project" value="TreeGrafter"/>
</dbReference>
<dbReference type="GO" id="GO:0005737">
    <property type="term" value="C:cytoplasm"/>
    <property type="evidence" value="ECO:0007669"/>
    <property type="project" value="InterPro"/>
</dbReference>
<evidence type="ECO:0000256" key="1">
    <source>
        <dbReference type="ARBA" id="ARBA00004816"/>
    </source>
</evidence>
<evidence type="ECO:0000256" key="3">
    <source>
        <dbReference type="ARBA" id="ARBA00012515"/>
    </source>
</evidence>
<dbReference type="InterPro" id="IPR013785">
    <property type="entry name" value="Aldolase_TIM"/>
</dbReference>
<comment type="pathway">
    <text evidence="1">Carbohydrate degradation; 2-deoxy-D-ribose 1-phosphate degradation; D-glyceraldehyde 3-phosphate and acetaldehyde from 2-deoxy-alpha-D-ribose 1-phosphate: step 2/2.</text>
</comment>
<keyword evidence="4 9" id="KW-0456">Lyase</keyword>
<sequence>MIWIVPHPPPAGPCGPWRRFGNGGGAPSGARRRAEPASARQAWATAPRSGRAGGATARSENVYCGGVTSSIQAATQPHSDPDPSGAAATEATLRRFLLGLPGVDKVGLEARAARLGTRSIKTTAKAAGIDLAIRMIDLTTLEGADTPGKVRSLCAKARRPDPSDPACPSTAAVCVYPDMVAVAKEQLVGSGVRVASVATAFPSGRASLEVKLADTAYAVAAGADEIDMVIDRGAFLSGRLSEVFEEIRAVKAACGSAHLKVILETGELAAYDNVRRASWLAMLAGADFIKTSTGKVSPAATLPVTLLMLEAVRDYTAQTGRKVGMKPAGGIRTSKDALKYLVTVNETLGEGWLDPDWFRFGASSLLNDLLLQRQKLASGRYSGPNYVTVD</sequence>
<dbReference type="EC" id="4.1.2.4" evidence="3 7"/>
<comment type="caution">
    <text evidence="9">The sequence shown here is derived from an EMBL/GenBank/DDBJ whole genome shotgun (WGS) entry which is preliminary data.</text>
</comment>
<accession>A0A941EUD4</accession>
<comment type="similarity">
    <text evidence="2">Belongs to the DeoC/FbaB aldolase family. DeoC type 2 subfamily.</text>
</comment>
<evidence type="ECO:0000313" key="10">
    <source>
        <dbReference type="Proteomes" id="UP000675781"/>
    </source>
</evidence>
<keyword evidence="10" id="KW-1185">Reference proteome</keyword>
<dbReference type="InterPro" id="IPR011343">
    <property type="entry name" value="DeoC"/>
</dbReference>
<dbReference type="AlphaFoldDB" id="A0A941EUD4"/>
<evidence type="ECO:0000256" key="8">
    <source>
        <dbReference type="SAM" id="MobiDB-lite"/>
    </source>
</evidence>
<dbReference type="GO" id="GO:0004139">
    <property type="term" value="F:deoxyribose-phosphate aldolase activity"/>
    <property type="evidence" value="ECO:0007669"/>
    <property type="project" value="UniProtKB-UniRule"/>
</dbReference>
<dbReference type="NCBIfam" id="TIGR00126">
    <property type="entry name" value="deoC"/>
    <property type="match status" value="1"/>
</dbReference>
<evidence type="ECO:0000256" key="6">
    <source>
        <dbReference type="ARBA" id="ARBA00048791"/>
    </source>
</evidence>
<dbReference type="InterPro" id="IPR002915">
    <property type="entry name" value="DeoC/FbaB/LacD_aldolase"/>
</dbReference>
<evidence type="ECO:0000256" key="2">
    <source>
        <dbReference type="ARBA" id="ARBA00009473"/>
    </source>
</evidence>
<dbReference type="SMART" id="SM01133">
    <property type="entry name" value="DeoC"/>
    <property type="match status" value="1"/>
</dbReference>
<dbReference type="Pfam" id="PF01791">
    <property type="entry name" value="DeoC"/>
    <property type="match status" value="1"/>
</dbReference>
<dbReference type="EMBL" id="JAGSOG010000047">
    <property type="protein sequence ID" value="MBR7834064.1"/>
    <property type="molecule type" value="Genomic_DNA"/>
</dbReference>
<reference evidence="9" key="1">
    <citation type="submission" date="2021-04" db="EMBL/GenBank/DDBJ databases">
        <title>Genome based classification of Actinospica acidithermotolerans sp. nov., an actinobacterium isolated from an Indonesian hot spring.</title>
        <authorList>
            <person name="Kusuma A.B."/>
            <person name="Putra K.E."/>
            <person name="Nafisah S."/>
            <person name="Loh J."/>
            <person name="Nouioui I."/>
            <person name="Goodfellow M."/>
        </authorList>
    </citation>
    <scope>NUCLEOTIDE SEQUENCE</scope>
    <source>
        <strain evidence="9">CSCA 57</strain>
    </source>
</reference>
<dbReference type="FunFam" id="3.20.20.70:FF:000106">
    <property type="entry name" value="Deoxyribose-phosphate aldolase"/>
    <property type="match status" value="1"/>
</dbReference>
<proteinExistence type="inferred from homology"/>
<evidence type="ECO:0000256" key="7">
    <source>
        <dbReference type="NCBIfam" id="TIGR00126"/>
    </source>
</evidence>
<feature type="region of interest" description="Disordered" evidence="8">
    <location>
        <begin position="14"/>
        <end position="57"/>
    </location>
</feature>
<keyword evidence="5" id="KW-0704">Schiff base</keyword>
<dbReference type="SUPFAM" id="SSF51569">
    <property type="entry name" value="Aldolase"/>
    <property type="match status" value="1"/>
</dbReference>
<dbReference type="GO" id="GO:0009264">
    <property type="term" value="P:deoxyribonucleotide catabolic process"/>
    <property type="evidence" value="ECO:0007669"/>
    <property type="project" value="UniProtKB-UniRule"/>
</dbReference>
<name>A0A941EUD4_9ACTN</name>
<evidence type="ECO:0000256" key="4">
    <source>
        <dbReference type="ARBA" id="ARBA00023239"/>
    </source>
</evidence>
<dbReference type="CDD" id="cd00959">
    <property type="entry name" value="DeoC"/>
    <property type="match status" value="1"/>
</dbReference>
<dbReference type="PANTHER" id="PTHR10889">
    <property type="entry name" value="DEOXYRIBOSE-PHOSPHATE ALDOLASE"/>
    <property type="match status" value="1"/>
</dbReference>
<dbReference type="PANTHER" id="PTHR10889:SF3">
    <property type="entry name" value="DEOXYRIBOSE-PHOSPHATE ALDOLASE"/>
    <property type="match status" value="1"/>
</dbReference>
<dbReference type="Gene3D" id="3.20.20.70">
    <property type="entry name" value="Aldolase class I"/>
    <property type="match status" value="1"/>
</dbReference>
<evidence type="ECO:0000313" key="9">
    <source>
        <dbReference type="EMBL" id="MBR7834064.1"/>
    </source>
</evidence>
<comment type="catalytic activity">
    <reaction evidence="6">
        <text>2-deoxy-D-ribose 5-phosphate = D-glyceraldehyde 3-phosphate + acetaldehyde</text>
        <dbReference type="Rhea" id="RHEA:12821"/>
        <dbReference type="ChEBI" id="CHEBI:15343"/>
        <dbReference type="ChEBI" id="CHEBI:59776"/>
        <dbReference type="ChEBI" id="CHEBI:62877"/>
        <dbReference type="EC" id="4.1.2.4"/>
    </reaction>
</comment>
<organism evidence="9 10">
    <name type="scientific">Actinospica durhamensis</name>
    <dbReference type="NCBI Taxonomy" id="1508375"/>
    <lineage>
        <taxon>Bacteria</taxon>
        <taxon>Bacillati</taxon>
        <taxon>Actinomycetota</taxon>
        <taxon>Actinomycetes</taxon>
        <taxon>Catenulisporales</taxon>
        <taxon>Actinospicaceae</taxon>
        <taxon>Actinospica</taxon>
    </lineage>
</organism>
<dbReference type="Proteomes" id="UP000675781">
    <property type="component" value="Unassembled WGS sequence"/>
</dbReference>
<gene>
    <name evidence="9" type="primary">deoC</name>
    <name evidence="9" type="ORF">KDL01_12365</name>
</gene>
<protein>
    <recommendedName>
        <fullName evidence="3 7">Deoxyribose-phosphate aldolase</fullName>
        <ecNumber evidence="3 7">4.1.2.4</ecNumber>
    </recommendedName>
</protein>